<dbReference type="GO" id="GO:0000981">
    <property type="term" value="F:DNA-binding transcription factor activity, RNA polymerase II-specific"/>
    <property type="evidence" value="ECO:0007669"/>
    <property type="project" value="TreeGrafter"/>
</dbReference>
<evidence type="ECO:0000259" key="8">
    <source>
        <dbReference type="PROSITE" id="PS50061"/>
    </source>
</evidence>
<evidence type="ECO:0000256" key="1">
    <source>
        <dbReference type="ARBA" id="ARBA00004123"/>
    </source>
</evidence>
<evidence type="ECO:0000313" key="10">
    <source>
        <dbReference type="Proteomes" id="UP000283509"/>
    </source>
</evidence>
<dbReference type="PROSITE" id="PS00346">
    <property type="entry name" value="ETS_DOMAIN_2"/>
    <property type="match status" value="1"/>
</dbReference>
<dbReference type="GO" id="GO:0040034">
    <property type="term" value="P:regulation of development, heterochronic"/>
    <property type="evidence" value="ECO:0007669"/>
    <property type="project" value="UniProtKB-ARBA"/>
</dbReference>
<dbReference type="PANTHER" id="PTHR11849">
    <property type="entry name" value="ETS"/>
    <property type="match status" value="1"/>
</dbReference>
<evidence type="ECO:0000256" key="2">
    <source>
        <dbReference type="ARBA" id="ARBA00005562"/>
    </source>
</evidence>
<dbReference type="GO" id="GO:0043565">
    <property type="term" value="F:sequence-specific DNA binding"/>
    <property type="evidence" value="ECO:0007669"/>
    <property type="project" value="InterPro"/>
</dbReference>
<reference evidence="9 10" key="1">
    <citation type="submission" date="2018-04" db="EMBL/GenBank/DDBJ databases">
        <authorList>
            <person name="Zhang X."/>
            <person name="Yuan J."/>
            <person name="Li F."/>
            <person name="Xiang J."/>
        </authorList>
    </citation>
    <scope>NUCLEOTIDE SEQUENCE [LARGE SCALE GENOMIC DNA]</scope>
    <source>
        <tissue evidence="9">Muscle</tissue>
    </source>
</reference>
<dbReference type="Proteomes" id="UP000283509">
    <property type="component" value="Unassembled WGS sequence"/>
</dbReference>
<dbReference type="AlphaFoldDB" id="A0A3R7MHT9"/>
<dbReference type="GO" id="GO:0030154">
    <property type="term" value="P:cell differentiation"/>
    <property type="evidence" value="ECO:0007669"/>
    <property type="project" value="TreeGrafter"/>
</dbReference>
<evidence type="ECO:0000256" key="6">
    <source>
        <dbReference type="RuleBase" id="RU004019"/>
    </source>
</evidence>
<accession>A0A3R7MHT9</accession>
<dbReference type="SUPFAM" id="SSF46785">
    <property type="entry name" value="Winged helix' DNA-binding domain"/>
    <property type="match status" value="1"/>
</dbReference>
<dbReference type="EMBL" id="QCYY01000757">
    <property type="protein sequence ID" value="ROT82945.1"/>
    <property type="molecule type" value="Genomic_DNA"/>
</dbReference>
<dbReference type="InterPro" id="IPR036390">
    <property type="entry name" value="WH_DNA-bd_sf"/>
</dbReference>
<dbReference type="SMART" id="SM00413">
    <property type="entry name" value="ETS"/>
    <property type="match status" value="1"/>
</dbReference>
<feature type="domain" description="ETS" evidence="8">
    <location>
        <begin position="208"/>
        <end position="290"/>
    </location>
</feature>
<comment type="subcellular location">
    <subcellularLocation>
        <location evidence="1 6">Nucleus</location>
    </subcellularLocation>
</comment>
<keyword evidence="4 6" id="KW-0238">DNA-binding</keyword>
<name>A0A3R7MHT9_PENVA</name>
<comment type="similarity">
    <text evidence="2 6">Belongs to the ETS family.</text>
</comment>
<dbReference type="OrthoDB" id="8196042at2759"/>
<protein>
    <submittedName>
        <fullName evidence="9">Ecdysone-induced protein 74EF isoform B</fullName>
    </submittedName>
</protein>
<dbReference type="GO" id="GO:0005634">
    <property type="term" value="C:nucleus"/>
    <property type="evidence" value="ECO:0007669"/>
    <property type="project" value="UniProtKB-SubCell"/>
</dbReference>
<feature type="region of interest" description="Disordered" evidence="7">
    <location>
        <begin position="175"/>
        <end position="204"/>
    </location>
</feature>
<evidence type="ECO:0000313" key="9">
    <source>
        <dbReference type="EMBL" id="ROT82945.1"/>
    </source>
</evidence>
<organism evidence="9 10">
    <name type="scientific">Penaeus vannamei</name>
    <name type="common">Whiteleg shrimp</name>
    <name type="synonym">Litopenaeus vannamei</name>
    <dbReference type="NCBI Taxonomy" id="6689"/>
    <lineage>
        <taxon>Eukaryota</taxon>
        <taxon>Metazoa</taxon>
        <taxon>Ecdysozoa</taxon>
        <taxon>Arthropoda</taxon>
        <taxon>Crustacea</taxon>
        <taxon>Multicrustacea</taxon>
        <taxon>Malacostraca</taxon>
        <taxon>Eumalacostraca</taxon>
        <taxon>Eucarida</taxon>
        <taxon>Decapoda</taxon>
        <taxon>Dendrobranchiata</taxon>
        <taxon>Penaeoidea</taxon>
        <taxon>Penaeidae</taxon>
        <taxon>Penaeus</taxon>
    </lineage>
</organism>
<dbReference type="GO" id="GO:0006914">
    <property type="term" value="P:autophagy"/>
    <property type="evidence" value="ECO:0007669"/>
    <property type="project" value="UniProtKB-ARBA"/>
</dbReference>
<comment type="caution">
    <text evidence="9">The sequence shown here is derived from an EMBL/GenBank/DDBJ whole genome shotgun (WGS) entry which is preliminary data.</text>
</comment>
<dbReference type="InterPro" id="IPR036388">
    <property type="entry name" value="WH-like_DNA-bd_sf"/>
</dbReference>
<reference evidence="9 10" key="2">
    <citation type="submission" date="2019-01" db="EMBL/GenBank/DDBJ databases">
        <title>The decoding of complex shrimp genome reveals the adaptation for benthos swimmer, frequently molting mechanism and breeding impact on genome.</title>
        <authorList>
            <person name="Sun Y."/>
            <person name="Gao Y."/>
            <person name="Yu Y."/>
        </authorList>
    </citation>
    <scope>NUCLEOTIDE SEQUENCE [LARGE SCALE GENOMIC DNA]</scope>
    <source>
        <tissue evidence="9">Muscle</tissue>
    </source>
</reference>
<keyword evidence="5 6" id="KW-0539">Nucleus</keyword>
<evidence type="ECO:0000256" key="4">
    <source>
        <dbReference type="ARBA" id="ARBA00023125"/>
    </source>
</evidence>
<dbReference type="Gene3D" id="1.10.10.10">
    <property type="entry name" value="Winged helix-like DNA-binding domain superfamily/Winged helix DNA-binding domain"/>
    <property type="match status" value="1"/>
</dbReference>
<dbReference type="PANTHER" id="PTHR11849:SF191">
    <property type="entry name" value="ECDYSONE-INDUCED PROTEIN 74EF ISOFORM B"/>
    <property type="match status" value="1"/>
</dbReference>
<evidence type="ECO:0000256" key="3">
    <source>
        <dbReference type="ARBA" id="ARBA00022473"/>
    </source>
</evidence>
<evidence type="ECO:0000256" key="5">
    <source>
        <dbReference type="ARBA" id="ARBA00023242"/>
    </source>
</evidence>
<proteinExistence type="inferred from homology"/>
<keyword evidence="3" id="KW-0217">Developmental protein</keyword>
<dbReference type="FunFam" id="1.10.10.10:FF:000411">
    <property type="entry name" value="Ecdysone-induced protein 74EF isoform A"/>
    <property type="match status" value="1"/>
</dbReference>
<dbReference type="PROSITE" id="PS00345">
    <property type="entry name" value="ETS_DOMAIN_1"/>
    <property type="match status" value="1"/>
</dbReference>
<sequence length="304" mass="32910">MRLPAQPFWRELGPGTPRKRGRETLPKFKGNIPCGSLARSNSIILNCAPPYNERDASSCGWVAEEFPPGEVREGRAGTPGRESVLAADSQVMGGYGGVGVSGGYLEGGSPGGVAAAYGVTSPHYTGHSSGLTSPLLGPSASHMNHMVSGMGAAPSTASPSSSSSAEDFFLGDMGFPPRMKKKGRKPKPADGQGQQPGMKRKSREGSTTYLWEFLLKLLQDKECCPKYIKWTNREKGVFKLVDSKAVSRLWGLHKNKPDMNYETMGRALRYYYQRGILAKVDGQRLVYQFVDVPKDIVEIDCTGA</sequence>
<dbReference type="Pfam" id="PF00178">
    <property type="entry name" value="Ets"/>
    <property type="match status" value="1"/>
</dbReference>
<gene>
    <name evidence="9" type="ORF">C7M84_023882</name>
</gene>
<dbReference type="InterPro" id="IPR000418">
    <property type="entry name" value="Ets_dom"/>
</dbReference>
<dbReference type="PROSITE" id="PS50061">
    <property type="entry name" value="ETS_DOMAIN_3"/>
    <property type="match status" value="1"/>
</dbReference>
<dbReference type="InterPro" id="IPR046328">
    <property type="entry name" value="ETS_fam"/>
</dbReference>
<dbReference type="PRINTS" id="PR00454">
    <property type="entry name" value="ETSDOMAIN"/>
</dbReference>
<evidence type="ECO:0000256" key="7">
    <source>
        <dbReference type="SAM" id="MobiDB-lite"/>
    </source>
</evidence>
<dbReference type="STRING" id="6689.A0A3R7MHT9"/>
<keyword evidence="10" id="KW-1185">Reference proteome</keyword>